<evidence type="ECO:0000256" key="1">
    <source>
        <dbReference type="SAM" id="MobiDB-lite"/>
    </source>
</evidence>
<protein>
    <submittedName>
        <fullName evidence="2">Uncharacterized protein</fullName>
    </submittedName>
</protein>
<evidence type="ECO:0000313" key="2">
    <source>
        <dbReference type="EMBL" id="MCT4334749.1"/>
    </source>
</evidence>
<evidence type="ECO:0000313" key="3">
    <source>
        <dbReference type="Proteomes" id="UP001320702"/>
    </source>
</evidence>
<comment type="caution">
    <text evidence="2">The sequence shown here is derived from an EMBL/GenBank/DDBJ whole genome shotgun (WGS) entry which is preliminary data.</text>
</comment>
<dbReference type="RefSeq" id="WP_260278628.1">
    <property type="nucleotide sequence ID" value="NZ_JANAVZ010000018.1"/>
</dbReference>
<feature type="region of interest" description="Disordered" evidence="1">
    <location>
        <begin position="1"/>
        <end position="51"/>
    </location>
</feature>
<organism evidence="2 3">
    <name type="scientific">Paracoccus maritimus</name>
    <dbReference type="NCBI Taxonomy" id="2933292"/>
    <lineage>
        <taxon>Bacteria</taxon>
        <taxon>Pseudomonadati</taxon>
        <taxon>Pseudomonadota</taxon>
        <taxon>Alphaproteobacteria</taxon>
        <taxon>Rhodobacterales</taxon>
        <taxon>Paracoccaceae</taxon>
        <taxon>Paracoccus</taxon>
    </lineage>
</organism>
<gene>
    <name evidence="2" type="ORF">MU516_18030</name>
</gene>
<proteinExistence type="predicted"/>
<keyword evidence="3" id="KW-1185">Reference proteome</keyword>
<dbReference type="EMBL" id="JANAVZ010000018">
    <property type="protein sequence ID" value="MCT4334749.1"/>
    <property type="molecule type" value="Genomic_DNA"/>
</dbReference>
<accession>A0ABT2KDX5</accession>
<reference evidence="2 3" key="1">
    <citation type="submission" date="2022-04" db="EMBL/GenBank/DDBJ databases">
        <title>Paracoccus sp. YLB-12 draft genome sequence.</title>
        <authorList>
            <person name="Yu L."/>
        </authorList>
    </citation>
    <scope>NUCLEOTIDE SEQUENCE [LARGE SCALE GENOMIC DNA]</scope>
    <source>
        <strain evidence="2 3">YLB-12</strain>
    </source>
</reference>
<sequence length="175" mass="18841">MDHLGASTSTPPDPASSEMPTGGASRVRSTRDAKGPADPPQLAVKVNLPQEEPDIPAQEIDRMPGHELPGAKRAIGQGHRFEARGLYRLARRKGQGDIFLAGAGCLDPARGICDEQARDVREARHTRDTVQLRFVGSIAEAAHRRSERFQAAHVHRGIAPDAALEIRLAQVVASP</sequence>
<dbReference type="Proteomes" id="UP001320702">
    <property type="component" value="Unassembled WGS sequence"/>
</dbReference>
<feature type="compositionally biased region" description="Low complexity" evidence="1">
    <location>
        <begin position="1"/>
        <end position="10"/>
    </location>
</feature>
<name>A0ABT2KDX5_9RHOB</name>